<dbReference type="PROSITE" id="PS51257">
    <property type="entry name" value="PROKAR_LIPOPROTEIN"/>
    <property type="match status" value="1"/>
</dbReference>
<dbReference type="Proteomes" id="UP001501697">
    <property type="component" value="Unassembled WGS sequence"/>
</dbReference>
<evidence type="ECO:0000313" key="2">
    <source>
        <dbReference type="EMBL" id="GAA3623765.1"/>
    </source>
</evidence>
<feature type="signal peptide" evidence="1">
    <location>
        <begin position="1"/>
        <end position="29"/>
    </location>
</feature>
<keyword evidence="3" id="KW-1185">Reference proteome</keyword>
<evidence type="ECO:0000256" key="1">
    <source>
        <dbReference type="SAM" id="SignalP"/>
    </source>
</evidence>
<comment type="caution">
    <text evidence="2">The sequence shown here is derived from an EMBL/GenBank/DDBJ whole genome shotgun (WGS) entry which is preliminary data.</text>
</comment>
<sequence length="122" mass="12140">MRVTRIFGAAAVVAAAIALSACTASSTPAIEPVVMDANSLQGATVDLEVGQSLDIDTGSLAVDSYMGEVADPSIAEFVPGREEGGTTYNPGVTALAPGTTAVTMSNSTGGIQDLTFTVNVSG</sequence>
<reference evidence="3" key="1">
    <citation type="journal article" date="2019" name="Int. J. Syst. Evol. Microbiol.">
        <title>The Global Catalogue of Microorganisms (GCM) 10K type strain sequencing project: providing services to taxonomists for standard genome sequencing and annotation.</title>
        <authorList>
            <consortium name="The Broad Institute Genomics Platform"/>
            <consortium name="The Broad Institute Genome Sequencing Center for Infectious Disease"/>
            <person name="Wu L."/>
            <person name="Ma J."/>
        </authorList>
    </citation>
    <scope>NUCLEOTIDE SEQUENCE [LARGE SCALE GENOMIC DNA]</scope>
    <source>
        <strain evidence="3">JCM 16544</strain>
    </source>
</reference>
<dbReference type="EMBL" id="BAAAYU010000001">
    <property type="protein sequence ID" value="GAA3623765.1"/>
    <property type="molecule type" value="Genomic_DNA"/>
</dbReference>
<name>A0ABP7A2Q0_9MICO</name>
<keyword evidence="1" id="KW-0732">Signal</keyword>
<organism evidence="2 3">
    <name type="scientific">Microbacterium awajiense</name>
    <dbReference type="NCBI Taxonomy" id="415214"/>
    <lineage>
        <taxon>Bacteria</taxon>
        <taxon>Bacillati</taxon>
        <taxon>Actinomycetota</taxon>
        <taxon>Actinomycetes</taxon>
        <taxon>Micrococcales</taxon>
        <taxon>Microbacteriaceae</taxon>
        <taxon>Microbacterium</taxon>
    </lineage>
</organism>
<accession>A0ABP7A2Q0</accession>
<gene>
    <name evidence="2" type="ORF">GCM10022200_02510</name>
</gene>
<proteinExistence type="predicted"/>
<dbReference type="RefSeq" id="WP_344736029.1">
    <property type="nucleotide sequence ID" value="NZ_BAAAYU010000001.1"/>
</dbReference>
<feature type="chain" id="PRO_5046217496" evidence="1">
    <location>
        <begin position="30"/>
        <end position="122"/>
    </location>
</feature>
<evidence type="ECO:0000313" key="3">
    <source>
        <dbReference type="Proteomes" id="UP001501697"/>
    </source>
</evidence>
<protein>
    <submittedName>
        <fullName evidence="2">Uncharacterized protein</fullName>
    </submittedName>
</protein>